<reference evidence="3" key="2">
    <citation type="submission" date="2025-08" db="UniProtKB">
        <authorList>
            <consortium name="Ensembl"/>
        </authorList>
    </citation>
    <scope>IDENTIFICATION</scope>
</reference>
<feature type="region of interest" description="Disordered" evidence="1">
    <location>
        <begin position="73"/>
        <end position="139"/>
    </location>
</feature>
<feature type="region of interest" description="Disordered" evidence="1">
    <location>
        <begin position="1"/>
        <end position="28"/>
    </location>
</feature>
<proteinExistence type="predicted"/>
<organism evidence="3 4">
    <name type="scientific">Lepisosteus oculatus</name>
    <name type="common">Spotted gar</name>
    <dbReference type="NCBI Taxonomy" id="7918"/>
    <lineage>
        <taxon>Eukaryota</taxon>
        <taxon>Metazoa</taxon>
        <taxon>Chordata</taxon>
        <taxon>Craniata</taxon>
        <taxon>Vertebrata</taxon>
        <taxon>Euteleostomi</taxon>
        <taxon>Actinopterygii</taxon>
        <taxon>Neopterygii</taxon>
        <taxon>Holostei</taxon>
        <taxon>Semionotiformes</taxon>
        <taxon>Lepisosteidae</taxon>
        <taxon>Lepisosteus</taxon>
    </lineage>
</organism>
<protein>
    <submittedName>
        <fullName evidence="3">Chromosome 19 open reading frame 44</fullName>
    </submittedName>
</protein>
<accession>W5M7M6</accession>
<feature type="compositionally biased region" description="Basic and acidic residues" evidence="1">
    <location>
        <begin position="444"/>
        <end position="462"/>
    </location>
</feature>
<evidence type="ECO:0000256" key="1">
    <source>
        <dbReference type="SAM" id="MobiDB-lite"/>
    </source>
</evidence>
<evidence type="ECO:0000313" key="3">
    <source>
        <dbReference type="Ensembl" id="ENSLOCP00000004384.1"/>
    </source>
</evidence>
<keyword evidence="4" id="KW-1185">Reference proteome</keyword>
<reference evidence="4" key="1">
    <citation type="submission" date="2011-12" db="EMBL/GenBank/DDBJ databases">
        <title>The Draft Genome of Lepisosteus oculatus.</title>
        <authorList>
            <consortium name="The Broad Institute Genome Assembly &amp; Analysis Group"/>
            <consortium name="Computational R&amp;D Group"/>
            <consortium name="and Sequencing Platform"/>
            <person name="Di Palma F."/>
            <person name="Alfoldi J."/>
            <person name="Johnson J."/>
            <person name="Berlin A."/>
            <person name="Gnerre S."/>
            <person name="Jaffe D."/>
            <person name="MacCallum I."/>
            <person name="Young S."/>
            <person name="Walker B.J."/>
            <person name="Lander E.S."/>
            <person name="Lindblad-Toh K."/>
        </authorList>
    </citation>
    <scope>NUCLEOTIDE SEQUENCE [LARGE SCALE GENOMIC DNA]</scope>
</reference>
<feature type="domain" description="DUF4614" evidence="2">
    <location>
        <begin position="487"/>
        <end position="661"/>
    </location>
</feature>
<evidence type="ECO:0000259" key="2">
    <source>
        <dbReference type="Pfam" id="PF15391"/>
    </source>
</evidence>
<dbReference type="Bgee" id="ENSLOCG00000003684">
    <property type="expression patterns" value="Expressed in ovary and 13 other cell types or tissues"/>
</dbReference>
<dbReference type="InterPro" id="IPR040120">
    <property type="entry name" value="C19orf44-like"/>
</dbReference>
<dbReference type="GeneTree" id="ENSGT00390000002505"/>
<dbReference type="EMBL" id="AHAT01011165">
    <property type="status" value="NOT_ANNOTATED_CDS"/>
    <property type="molecule type" value="Genomic_DNA"/>
</dbReference>
<feature type="compositionally biased region" description="Low complexity" evidence="1">
    <location>
        <begin position="246"/>
        <end position="261"/>
    </location>
</feature>
<feature type="compositionally biased region" description="Basic and acidic residues" evidence="1">
    <location>
        <begin position="400"/>
        <end position="412"/>
    </location>
</feature>
<feature type="region of interest" description="Disordered" evidence="1">
    <location>
        <begin position="153"/>
        <end position="552"/>
    </location>
</feature>
<dbReference type="Pfam" id="PF15391">
    <property type="entry name" value="DUF4614"/>
    <property type="match status" value="1"/>
</dbReference>
<feature type="compositionally biased region" description="Basic and acidic residues" evidence="1">
    <location>
        <begin position="373"/>
        <end position="384"/>
    </location>
</feature>
<dbReference type="PANTHER" id="PTHR22409:SF2">
    <property type="entry name" value="CHROMOSOME 19 OPEN READING FRAME 44"/>
    <property type="match status" value="1"/>
</dbReference>
<reference evidence="3" key="3">
    <citation type="submission" date="2025-09" db="UniProtKB">
        <authorList>
            <consortium name="Ensembl"/>
        </authorList>
    </citation>
    <scope>IDENTIFICATION</scope>
</reference>
<dbReference type="Ensembl" id="ENSLOCT00000004392.1">
    <property type="protein sequence ID" value="ENSLOCP00000004384.1"/>
    <property type="gene ID" value="ENSLOCG00000003684.1"/>
</dbReference>
<dbReference type="HOGENOM" id="CLU_028158_0_0_1"/>
<feature type="compositionally biased region" description="Low complexity" evidence="1">
    <location>
        <begin position="303"/>
        <end position="322"/>
    </location>
</feature>
<feature type="compositionally biased region" description="Low complexity" evidence="1">
    <location>
        <begin position="8"/>
        <end position="23"/>
    </location>
</feature>
<evidence type="ECO:0000313" key="4">
    <source>
        <dbReference type="Proteomes" id="UP000018468"/>
    </source>
</evidence>
<feature type="compositionally biased region" description="Basic and acidic residues" evidence="1">
    <location>
        <begin position="155"/>
        <end position="173"/>
    </location>
</feature>
<dbReference type="InterPro" id="IPR027884">
    <property type="entry name" value="DUF4614"/>
</dbReference>
<dbReference type="AlphaFoldDB" id="W5M7M6"/>
<name>W5M7M6_LEPOC</name>
<feature type="compositionally biased region" description="Low complexity" evidence="1">
    <location>
        <begin position="331"/>
        <end position="353"/>
    </location>
</feature>
<feature type="compositionally biased region" description="Low complexity" evidence="1">
    <location>
        <begin position="490"/>
        <end position="503"/>
    </location>
</feature>
<feature type="compositionally biased region" description="Polar residues" evidence="1">
    <location>
        <begin position="108"/>
        <end position="124"/>
    </location>
</feature>
<dbReference type="PANTHER" id="PTHR22409">
    <property type="entry name" value="CHROMOSOME 19 OPEN READING FRAME 44"/>
    <property type="match status" value="1"/>
</dbReference>
<feature type="compositionally biased region" description="Low complexity" evidence="1">
    <location>
        <begin position="520"/>
        <end position="533"/>
    </location>
</feature>
<dbReference type="Proteomes" id="UP000018468">
    <property type="component" value="Linkage group LG19"/>
</dbReference>
<sequence>MWKRSDTRSSALARAQAQLSGQRVYSAPRDTKDELQVFTFFSHEYMDTLMKKTSSLKEQHTLFQDLSDVSIDDAESETKENAVGAQRQAAELERPSGASRFLKKAPQSVRSSQSPTPSKASTQAKWHERGGAGSSQSAALNRLALIESRIRNRKLARDRPDSDKDVLTSEEKPLSGQSSSELSARGSRFLKKKAPLSDSANQRSIPGPPALRRVGRSVSLDSDEEDMKKLLGGSPEAPKAKITKDSWLSSQESPPSSFLKSNRPVLPLSPSSPGRKTLFAGLSRSPSPPSRGSPRPAGFRAQLRSPSRSLSRSSMGVVSGAPSPSPPSGPSPRRAGSPRSGFPRRSLSSLSARSDVRSLDELFPDASESDDAISEKSKESDDFRINILTLDDLVPATLGEPEKPEEKKENKTGRRKTKDKKTEFSQVETPPTEVNAEYESDFESEIRTETEKSISEISERLGDVSVASEVQEDWTRGSGSPSETDTRMEQSFSSSFSSPAPQSEVDRKKADLSCRQGVYSRSSASSPSASGSGTLTPPHETQSPHQRKAVKDTAVQTQFDGLSYSWSNGMAVLGPSIGTSHLDPTPVASHVVSADAIEALTAYSPAVFALNDMLKQQLALTRQFIDNTRHLHTSLLQSLGPARYRYTTLEDTKEFIQSHKSPPLTVEQALEEVLQEMREYHYL</sequence>